<gene>
    <name evidence="9" type="ORF">I7I52_11342</name>
</gene>
<evidence type="ECO:0000313" key="9">
    <source>
        <dbReference type="EMBL" id="KAG5287538.1"/>
    </source>
</evidence>
<dbReference type="EMBL" id="JAEVHI010000007">
    <property type="protein sequence ID" value="KAG5287538.1"/>
    <property type="molecule type" value="Genomic_DNA"/>
</dbReference>
<dbReference type="OrthoDB" id="5425486at2759"/>
<comment type="caution">
    <text evidence="9">The sequence shown here is derived from an EMBL/GenBank/DDBJ whole genome shotgun (WGS) entry which is preliminary data.</text>
</comment>
<feature type="domain" description="Dihydroneopterin aldolase/epimerase" evidence="8">
    <location>
        <begin position="175"/>
        <end position="283"/>
    </location>
</feature>
<dbReference type="SUPFAM" id="SSF55620">
    <property type="entry name" value="Tetrahydrobiopterin biosynthesis enzymes-like"/>
    <property type="match status" value="1"/>
</dbReference>
<dbReference type="Gene3D" id="3.30.1130.10">
    <property type="match status" value="2"/>
</dbReference>
<sequence>MSPSGFDTLLLRNINFPFPISFGPDAWGRFGKPQPATLSLLLSYPRPLIELCGGSDDVSFTLSYGELYRKLEQVLRDATIGEDGRISSISLEELASTICSTALGLVWKTIPGGPVGAGWDMTGARSDISIQLPKAILSADNGLTYRVVKWFVKRTGSPAINQAAQPGIATMIRTCRIDAIHCNCIIGVNPHERETKQAVVVSLEFNDVNENLHLQVNILQPLQEIARRVTDAIENSSFKTVEAMAQQVASTTLQGVEFDEVIVRVEKPSAMAFVGYSGVEIRRVRRDFHQP</sequence>
<comment type="catalytic activity">
    <reaction evidence="1">
        <text>7,8-dihydroneopterin = 6-hydroxymethyl-7,8-dihydropterin + glycolaldehyde</text>
        <dbReference type="Rhea" id="RHEA:10540"/>
        <dbReference type="ChEBI" id="CHEBI:17001"/>
        <dbReference type="ChEBI" id="CHEBI:17071"/>
        <dbReference type="ChEBI" id="CHEBI:44841"/>
        <dbReference type="EC" id="4.1.2.25"/>
    </reaction>
</comment>
<evidence type="ECO:0000313" key="10">
    <source>
        <dbReference type="Proteomes" id="UP000670092"/>
    </source>
</evidence>
<name>A0A8H8CSU2_AJECA</name>
<evidence type="ECO:0000256" key="1">
    <source>
        <dbReference type="ARBA" id="ARBA00001353"/>
    </source>
</evidence>
<dbReference type="InterPro" id="IPR006156">
    <property type="entry name" value="Dihydroneopterin_aldolase"/>
</dbReference>
<dbReference type="InterPro" id="IPR043133">
    <property type="entry name" value="GTP-CH-I_C/QueF"/>
</dbReference>
<dbReference type="SMART" id="SM00905">
    <property type="entry name" value="FolB"/>
    <property type="match status" value="1"/>
</dbReference>
<dbReference type="VEuPathDB" id="FungiDB:I7I52_11342"/>
<comment type="pathway">
    <text evidence="2">Cofactor biosynthesis; tetrahydrofolate biosynthesis; 2-amino-4-hydroxy-6-hydroxymethyl-7,8-dihydropteridine diphosphate from 7,8-dihydroneopterin triphosphate: step 3/4.</text>
</comment>
<dbReference type="EC" id="4.1.2.25" evidence="4"/>
<organism evidence="9 10">
    <name type="scientific">Ajellomyces capsulatus</name>
    <name type="common">Darling's disease fungus</name>
    <name type="synonym">Histoplasma capsulatum</name>
    <dbReference type="NCBI Taxonomy" id="5037"/>
    <lineage>
        <taxon>Eukaryota</taxon>
        <taxon>Fungi</taxon>
        <taxon>Dikarya</taxon>
        <taxon>Ascomycota</taxon>
        <taxon>Pezizomycotina</taxon>
        <taxon>Eurotiomycetes</taxon>
        <taxon>Eurotiomycetidae</taxon>
        <taxon>Onygenales</taxon>
        <taxon>Ajellomycetaceae</taxon>
        <taxon>Histoplasma</taxon>
    </lineage>
</organism>
<evidence type="ECO:0000256" key="4">
    <source>
        <dbReference type="ARBA" id="ARBA00013043"/>
    </source>
</evidence>
<dbReference type="PANTHER" id="PTHR42844:SF1">
    <property type="entry name" value="DIHYDRONEOPTERIN ALDOLASE 1-RELATED"/>
    <property type="match status" value="1"/>
</dbReference>
<accession>A0A8H8CSU2</accession>
<keyword evidence="5" id="KW-0289">Folate biosynthesis</keyword>
<reference evidence="9 10" key="1">
    <citation type="submission" date="2021-01" db="EMBL/GenBank/DDBJ databases">
        <title>Chromosome-level genome assembly of a human fungal pathogen reveals clustering of transcriptionally co-regulated genes.</title>
        <authorList>
            <person name="Voorhies M."/>
            <person name="Cohen S."/>
            <person name="Shea T.P."/>
            <person name="Petrus S."/>
            <person name="Munoz J.F."/>
            <person name="Poplawski S."/>
            <person name="Goldman W.E."/>
            <person name="Michael T."/>
            <person name="Cuomo C.A."/>
            <person name="Sil A."/>
            <person name="Beyhan S."/>
        </authorList>
    </citation>
    <scope>NUCLEOTIDE SEQUENCE [LARGE SCALE GENOMIC DNA]</scope>
    <source>
        <strain evidence="9 10">G184AR</strain>
    </source>
</reference>
<dbReference type="GO" id="GO:0046656">
    <property type="term" value="P:folic acid biosynthetic process"/>
    <property type="evidence" value="ECO:0007669"/>
    <property type="project" value="UniProtKB-KW"/>
</dbReference>
<evidence type="ECO:0000256" key="7">
    <source>
        <dbReference type="ARBA" id="ARBA00032903"/>
    </source>
</evidence>
<dbReference type="GO" id="GO:0004150">
    <property type="term" value="F:dihydroneopterin aldolase activity"/>
    <property type="evidence" value="ECO:0007669"/>
    <property type="project" value="UniProtKB-EC"/>
</dbReference>
<dbReference type="AlphaFoldDB" id="A0A8H8CSU2"/>
<evidence type="ECO:0000259" key="8">
    <source>
        <dbReference type="SMART" id="SM00905"/>
    </source>
</evidence>
<evidence type="ECO:0000256" key="6">
    <source>
        <dbReference type="ARBA" id="ARBA00023239"/>
    </source>
</evidence>
<protein>
    <recommendedName>
        <fullName evidence="4">dihydroneopterin aldolase</fullName>
        <ecNumber evidence="4">4.1.2.25</ecNumber>
    </recommendedName>
    <alternativeName>
        <fullName evidence="7">7,8-dihydroneopterin aldolase</fullName>
    </alternativeName>
</protein>
<dbReference type="GO" id="GO:0005737">
    <property type="term" value="C:cytoplasm"/>
    <property type="evidence" value="ECO:0007669"/>
    <property type="project" value="TreeGrafter"/>
</dbReference>
<evidence type="ECO:0000256" key="2">
    <source>
        <dbReference type="ARBA" id="ARBA00005013"/>
    </source>
</evidence>
<evidence type="ECO:0000256" key="5">
    <source>
        <dbReference type="ARBA" id="ARBA00022909"/>
    </source>
</evidence>
<keyword evidence="6" id="KW-0456">Lyase</keyword>
<dbReference type="InterPro" id="IPR006157">
    <property type="entry name" value="FolB_dom"/>
</dbReference>
<comment type="similarity">
    <text evidence="3">Belongs to the DHNA family.</text>
</comment>
<proteinExistence type="inferred from homology"/>
<evidence type="ECO:0000256" key="3">
    <source>
        <dbReference type="ARBA" id="ARBA00005708"/>
    </source>
</evidence>
<dbReference type="Proteomes" id="UP000670092">
    <property type="component" value="Unassembled WGS sequence"/>
</dbReference>
<dbReference type="Pfam" id="PF02152">
    <property type="entry name" value="FolB"/>
    <property type="match status" value="1"/>
</dbReference>
<dbReference type="PANTHER" id="PTHR42844">
    <property type="entry name" value="DIHYDRONEOPTERIN ALDOLASE 1-RELATED"/>
    <property type="match status" value="1"/>
</dbReference>
<dbReference type="NCBIfam" id="TIGR00526">
    <property type="entry name" value="folB_dom"/>
    <property type="match status" value="1"/>
</dbReference>